<organism evidence="10 11">
    <name type="scientific">Alistipes dispar</name>
    <dbReference type="NCBI Taxonomy" id="2585119"/>
    <lineage>
        <taxon>Bacteria</taxon>
        <taxon>Pseudomonadati</taxon>
        <taxon>Bacteroidota</taxon>
        <taxon>Bacteroidia</taxon>
        <taxon>Bacteroidales</taxon>
        <taxon>Rikenellaceae</taxon>
        <taxon>Alistipes</taxon>
    </lineage>
</organism>
<dbReference type="PROSITE" id="PS01246">
    <property type="entry name" value="UPF0003"/>
    <property type="match status" value="1"/>
</dbReference>
<keyword evidence="5 7" id="KW-1133">Transmembrane helix</keyword>
<dbReference type="SUPFAM" id="SSF82689">
    <property type="entry name" value="Mechanosensitive channel protein MscS (YggB), C-terminal domain"/>
    <property type="match status" value="1"/>
</dbReference>
<evidence type="ECO:0000256" key="2">
    <source>
        <dbReference type="ARBA" id="ARBA00008017"/>
    </source>
</evidence>
<dbReference type="InterPro" id="IPR023408">
    <property type="entry name" value="MscS_beta-dom_sf"/>
</dbReference>
<dbReference type="KEGG" id="ada:A5CPEGH6_00290"/>
<comment type="similarity">
    <text evidence="2">Belongs to the MscS (TC 1.A.23) family.</text>
</comment>
<keyword evidence="6 7" id="KW-0472">Membrane</keyword>
<evidence type="ECO:0000259" key="8">
    <source>
        <dbReference type="Pfam" id="PF00924"/>
    </source>
</evidence>
<protein>
    <submittedName>
        <fullName evidence="10">Mechanosensitive ion channel protein</fullName>
    </submittedName>
</protein>
<dbReference type="PANTHER" id="PTHR30221">
    <property type="entry name" value="SMALL-CONDUCTANCE MECHANOSENSITIVE CHANNEL"/>
    <property type="match status" value="1"/>
</dbReference>
<dbReference type="Pfam" id="PF00924">
    <property type="entry name" value="MS_channel_2nd"/>
    <property type="match status" value="1"/>
</dbReference>
<dbReference type="Gene3D" id="3.30.70.100">
    <property type="match status" value="1"/>
</dbReference>
<keyword evidence="11" id="KW-1185">Reference proteome</keyword>
<dbReference type="Gene3D" id="1.10.287.1260">
    <property type="match status" value="1"/>
</dbReference>
<dbReference type="GO" id="GO:0005886">
    <property type="term" value="C:plasma membrane"/>
    <property type="evidence" value="ECO:0007669"/>
    <property type="project" value="UniProtKB-SubCell"/>
</dbReference>
<comment type="subcellular location">
    <subcellularLocation>
        <location evidence="1">Cell membrane</location>
        <topology evidence="1">Multi-pass membrane protein</topology>
    </subcellularLocation>
</comment>
<dbReference type="InterPro" id="IPR011014">
    <property type="entry name" value="MscS_channel_TM-2"/>
</dbReference>
<dbReference type="RefSeq" id="WP_141427406.1">
    <property type="nucleotide sequence ID" value="NZ_AP019736.1"/>
</dbReference>
<keyword evidence="3" id="KW-1003">Cell membrane</keyword>
<dbReference type="InterPro" id="IPR006686">
    <property type="entry name" value="MscS_channel_CS"/>
</dbReference>
<dbReference type="GO" id="GO:0008381">
    <property type="term" value="F:mechanosensitive monoatomic ion channel activity"/>
    <property type="evidence" value="ECO:0007669"/>
    <property type="project" value="InterPro"/>
</dbReference>
<feature type="transmembrane region" description="Helical" evidence="7">
    <location>
        <begin position="56"/>
        <end position="76"/>
    </location>
</feature>
<reference evidence="11" key="1">
    <citation type="submission" date="2019-06" db="EMBL/GenBank/DDBJ databases">
        <title>Alistipes onderdonkii subsp. vulgaris subsp. nov., Alistipes dispar sp. nov. and Alistipes communis sp. nov., isolated from human faeces, and creation of Alistipes onderdonkii subsp. onderdonkii subsp. nov.</title>
        <authorList>
            <person name="Sakamoto M."/>
            <person name="Ikeyama N."/>
            <person name="Ogata Y."/>
            <person name="Suda W."/>
            <person name="Iino T."/>
            <person name="Hattori M."/>
            <person name="Ohkuma M."/>
        </authorList>
    </citation>
    <scope>NUCLEOTIDE SEQUENCE [LARGE SCALE GENOMIC DNA]</scope>
    <source>
        <strain evidence="11">5CPEGH6</strain>
    </source>
</reference>
<dbReference type="Proteomes" id="UP000319374">
    <property type="component" value="Chromosome"/>
</dbReference>
<gene>
    <name evidence="10" type="ORF">A5CPEGH6_00290</name>
</gene>
<evidence type="ECO:0000256" key="5">
    <source>
        <dbReference type="ARBA" id="ARBA00022989"/>
    </source>
</evidence>
<dbReference type="InterPro" id="IPR045275">
    <property type="entry name" value="MscS_archaea/bacteria_type"/>
</dbReference>
<feature type="transmembrane region" description="Helical" evidence="7">
    <location>
        <begin position="137"/>
        <end position="158"/>
    </location>
</feature>
<dbReference type="AlphaFoldDB" id="A0A4Y1WWQ8"/>
<dbReference type="SUPFAM" id="SSF50182">
    <property type="entry name" value="Sm-like ribonucleoproteins"/>
    <property type="match status" value="1"/>
</dbReference>
<dbReference type="InterPro" id="IPR049278">
    <property type="entry name" value="MS_channel_C"/>
</dbReference>
<evidence type="ECO:0000256" key="4">
    <source>
        <dbReference type="ARBA" id="ARBA00022692"/>
    </source>
</evidence>
<dbReference type="InterPro" id="IPR006685">
    <property type="entry name" value="MscS_channel_2nd"/>
</dbReference>
<dbReference type="OrthoDB" id="9809206at2"/>
<evidence type="ECO:0000259" key="9">
    <source>
        <dbReference type="Pfam" id="PF21082"/>
    </source>
</evidence>
<dbReference type="InterPro" id="IPR011066">
    <property type="entry name" value="MscS_channel_C_sf"/>
</dbReference>
<dbReference type="Pfam" id="PF21082">
    <property type="entry name" value="MS_channel_3rd"/>
    <property type="match status" value="1"/>
</dbReference>
<sequence length="312" mass="34779">MNFLDGILFALFAEADKSAPLMVPDSVQKANFAETVRKLANLDVDQLLQNLLSESVWILIKVLIALAIYFVGRWIVRRIIHLLDAVCERRRVDVSLRSFLRNTVRVVFTLLLVLIVVSTLGVNVTSLIAVFSAATLAIGMALSGTAQNFAGGVMILLMKPYRIGDYISAQGQSGTVREIKLFSTVITTVDNQTIYIPNNSIATAIIDNYSTADVRRVDWTVGISYGDDVDTARRTILGMLAADPRVLREPAEPVVWVSALADSSVNLTVRVWTKNTDFWDVFFEYNERFYKELPAAGINFPFPQMDVHVKNE</sequence>
<evidence type="ECO:0000313" key="11">
    <source>
        <dbReference type="Proteomes" id="UP000319374"/>
    </source>
</evidence>
<dbReference type="GeneID" id="98672003"/>
<name>A0A4Y1WWQ8_9BACT</name>
<dbReference type="PANTHER" id="PTHR30221:SF1">
    <property type="entry name" value="SMALL-CONDUCTANCE MECHANOSENSITIVE CHANNEL"/>
    <property type="match status" value="1"/>
</dbReference>
<evidence type="ECO:0000256" key="3">
    <source>
        <dbReference type="ARBA" id="ARBA00022475"/>
    </source>
</evidence>
<dbReference type="Gene3D" id="2.30.30.60">
    <property type="match status" value="1"/>
</dbReference>
<evidence type="ECO:0000256" key="6">
    <source>
        <dbReference type="ARBA" id="ARBA00023136"/>
    </source>
</evidence>
<accession>A0A4Y1WWQ8</accession>
<dbReference type="InterPro" id="IPR010920">
    <property type="entry name" value="LSM_dom_sf"/>
</dbReference>
<evidence type="ECO:0000313" key="10">
    <source>
        <dbReference type="EMBL" id="BBL05391.1"/>
    </source>
</evidence>
<feature type="domain" description="Mechanosensitive ion channel MscS" evidence="8">
    <location>
        <begin position="146"/>
        <end position="210"/>
    </location>
</feature>
<dbReference type="EMBL" id="AP019736">
    <property type="protein sequence ID" value="BBL05391.1"/>
    <property type="molecule type" value="Genomic_DNA"/>
</dbReference>
<keyword evidence="4 7" id="KW-0812">Transmembrane</keyword>
<feature type="transmembrane region" description="Helical" evidence="7">
    <location>
        <begin position="106"/>
        <end position="131"/>
    </location>
</feature>
<proteinExistence type="inferred from homology"/>
<dbReference type="SUPFAM" id="SSF82861">
    <property type="entry name" value="Mechanosensitive channel protein MscS (YggB), transmembrane region"/>
    <property type="match status" value="1"/>
</dbReference>
<feature type="domain" description="Mechanosensitive ion channel MscS C-terminal" evidence="9">
    <location>
        <begin position="217"/>
        <end position="300"/>
    </location>
</feature>
<evidence type="ECO:0000256" key="1">
    <source>
        <dbReference type="ARBA" id="ARBA00004651"/>
    </source>
</evidence>
<evidence type="ECO:0000256" key="7">
    <source>
        <dbReference type="SAM" id="Phobius"/>
    </source>
</evidence>